<dbReference type="OrthoDB" id="9812611at2"/>
<evidence type="ECO:0000259" key="1">
    <source>
        <dbReference type="Pfam" id="PF08346"/>
    </source>
</evidence>
<dbReference type="Proteomes" id="UP000181969">
    <property type="component" value="Unassembled WGS sequence"/>
</dbReference>
<accession>A0A1I4HBC9</accession>
<name>A0A1I4HBC9_9LACT</name>
<organism evidence="2 3">
    <name type="scientific">Lactococcus garvieae</name>
    <dbReference type="NCBI Taxonomy" id="1363"/>
    <lineage>
        <taxon>Bacteria</taxon>
        <taxon>Bacillati</taxon>
        <taxon>Bacillota</taxon>
        <taxon>Bacilli</taxon>
        <taxon>Lactobacillales</taxon>
        <taxon>Streptococcaceae</taxon>
        <taxon>Lactococcus</taxon>
    </lineage>
</organism>
<feature type="domain" description="AntA/AntB antirepressor" evidence="1">
    <location>
        <begin position="16"/>
        <end position="85"/>
    </location>
</feature>
<protein>
    <submittedName>
        <fullName evidence="2">Phage anti-repressor protein</fullName>
    </submittedName>
</protein>
<evidence type="ECO:0000313" key="3">
    <source>
        <dbReference type="Proteomes" id="UP000181969"/>
    </source>
</evidence>
<dbReference type="Pfam" id="PF08346">
    <property type="entry name" value="AntA"/>
    <property type="match status" value="1"/>
</dbReference>
<sequence>MELIKIETNARDEQIVSARELYKALGVRKRFSDWWKQNSRYLVENEDFTGVPGGTPVKGGNGSVQYLQDYVVTADNAKHLAMQSQTKKSREIRDYFIRVEKEYNEKLRLGCTGNRPSLGDIFKKNNEIARVLVANGVSRRTVMKAVLAKTQADSGEDLTPFLSILDEMPDRLTSEQAILNSKEQWNNG</sequence>
<dbReference type="InterPro" id="IPR013557">
    <property type="entry name" value="AntA/B_antirep"/>
</dbReference>
<proteinExistence type="predicted"/>
<reference evidence="2 3" key="1">
    <citation type="submission" date="2016-10" db="EMBL/GenBank/DDBJ databases">
        <authorList>
            <person name="de Groot N.N."/>
        </authorList>
    </citation>
    <scope>NUCLEOTIDE SEQUENCE [LARGE SCALE GENOMIC DNA]</scope>
    <source>
        <strain evidence="2 3">M79</strain>
    </source>
</reference>
<dbReference type="AlphaFoldDB" id="A0A1I4HBC9"/>
<dbReference type="RefSeq" id="WP_074751274.1">
    <property type="nucleotide sequence ID" value="NZ_FOTJ01000008.1"/>
</dbReference>
<evidence type="ECO:0000313" key="2">
    <source>
        <dbReference type="EMBL" id="SFL39568.1"/>
    </source>
</evidence>
<gene>
    <name evidence="2" type="ORF">SAMN05216438_10815</name>
</gene>
<dbReference type="EMBL" id="FOTJ01000008">
    <property type="protein sequence ID" value="SFL39568.1"/>
    <property type="molecule type" value="Genomic_DNA"/>
</dbReference>